<dbReference type="PRINTS" id="PR00463">
    <property type="entry name" value="EP450I"/>
</dbReference>
<evidence type="ECO:0000256" key="3">
    <source>
        <dbReference type="ARBA" id="ARBA00023004"/>
    </source>
</evidence>
<reference evidence="5 6" key="1">
    <citation type="submission" date="2021-03" db="EMBL/GenBank/DDBJ databases">
        <authorList>
            <person name="King G.J."/>
            <person name="Bancroft I."/>
            <person name="Baten A."/>
            <person name="Bloomfield J."/>
            <person name="Borpatragohain P."/>
            <person name="He Z."/>
            <person name="Irish N."/>
            <person name="Irwin J."/>
            <person name="Liu K."/>
            <person name="Mauleon R.P."/>
            <person name="Moore J."/>
            <person name="Morris R."/>
            <person name="Ostergaard L."/>
            <person name="Wang B."/>
            <person name="Wells R."/>
        </authorList>
    </citation>
    <scope>NUCLEOTIDE SEQUENCE [LARGE SCALE GENOMIC DNA]</scope>
    <source>
        <strain evidence="5">R-o-18</strain>
        <tissue evidence="5">Leaf</tissue>
    </source>
</reference>
<dbReference type="InterPro" id="IPR001128">
    <property type="entry name" value="Cyt_P450"/>
</dbReference>
<keyword evidence="4" id="KW-0503">Monooxygenase</keyword>
<organism evidence="5 6">
    <name type="scientific">Brassica rapa subsp. trilocularis</name>
    <dbReference type="NCBI Taxonomy" id="1813537"/>
    <lineage>
        <taxon>Eukaryota</taxon>
        <taxon>Viridiplantae</taxon>
        <taxon>Streptophyta</taxon>
        <taxon>Embryophyta</taxon>
        <taxon>Tracheophyta</taxon>
        <taxon>Spermatophyta</taxon>
        <taxon>Magnoliopsida</taxon>
        <taxon>eudicotyledons</taxon>
        <taxon>Gunneridae</taxon>
        <taxon>Pentapetalae</taxon>
        <taxon>rosids</taxon>
        <taxon>malvids</taxon>
        <taxon>Brassicales</taxon>
        <taxon>Brassicaceae</taxon>
        <taxon>Brassiceae</taxon>
        <taxon>Brassica</taxon>
    </lineage>
</organism>
<accession>A0ABQ7LU80</accession>
<comment type="similarity">
    <text evidence="1 4">Belongs to the cytochrome P450 family.</text>
</comment>
<dbReference type="Pfam" id="PF00067">
    <property type="entry name" value="p450"/>
    <property type="match status" value="1"/>
</dbReference>
<dbReference type="EMBL" id="JADBGQ010000007">
    <property type="protein sequence ID" value="KAG5389570.1"/>
    <property type="molecule type" value="Genomic_DNA"/>
</dbReference>
<sequence>MQSICVQNLLSSKTVRSFENIRKEINVMMDKLEKASSSSSRVNLSKLLMTLTNDVIARIVLGKKYSSDEREDYSNNLVRRYMEILGASPIGEYIPSLAWNEIDSFLEKVVQEHVDADEDQDKTTPFELDRTSLKTLLLVKQIISHQLMITRCGVTKNMLFGESASTFTLLEWTMTELMRHPKCMKKLQDEIRSVQPHNSYVSEKDAEKMNYLYVVIKEALRLHPPVQINVWAIQRQIATWGPDADEFRPERHLDSLLEFHGNDQKYIPFGSGRRKCPGIGLALALAEVTLANLVNRFDWRIEVGPLGDDKHDLDEASSIDVCRKFPLFAFPSLP</sequence>
<evidence type="ECO:0000256" key="1">
    <source>
        <dbReference type="ARBA" id="ARBA00010617"/>
    </source>
</evidence>
<dbReference type="PROSITE" id="PS00086">
    <property type="entry name" value="CYTOCHROME_P450"/>
    <property type="match status" value="1"/>
</dbReference>
<keyword evidence="4" id="KW-0349">Heme</keyword>
<dbReference type="PRINTS" id="PR00385">
    <property type="entry name" value="P450"/>
</dbReference>
<dbReference type="SUPFAM" id="SSF48264">
    <property type="entry name" value="Cytochrome P450"/>
    <property type="match status" value="1"/>
</dbReference>
<keyword evidence="3 4" id="KW-0408">Iron</keyword>
<dbReference type="PANTHER" id="PTHR47955:SF15">
    <property type="entry name" value="CYTOCHROME P450 71A2-LIKE"/>
    <property type="match status" value="1"/>
</dbReference>
<dbReference type="Proteomes" id="UP000823674">
    <property type="component" value="Chromosome A08"/>
</dbReference>
<dbReference type="Gene3D" id="1.10.630.10">
    <property type="entry name" value="Cytochrome P450"/>
    <property type="match status" value="1"/>
</dbReference>
<name>A0ABQ7LU80_BRACM</name>
<protein>
    <recommendedName>
        <fullName evidence="7">Cytochrome P450</fullName>
    </recommendedName>
</protein>
<dbReference type="InterPro" id="IPR002401">
    <property type="entry name" value="Cyt_P450_E_grp-I"/>
</dbReference>
<evidence type="ECO:0008006" key="7">
    <source>
        <dbReference type="Google" id="ProtNLM"/>
    </source>
</evidence>
<dbReference type="InterPro" id="IPR036396">
    <property type="entry name" value="Cyt_P450_sf"/>
</dbReference>
<dbReference type="PANTHER" id="PTHR47955">
    <property type="entry name" value="CYTOCHROME P450 FAMILY 71 PROTEIN"/>
    <property type="match status" value="1"/>
</dbReference>
<evidence type="ECO:0000256" key="2">
    <source>
        <dbReference type="ARBA" id="ARBA00022723"/>
    </source>
</evidence>
<keyword evidence="4" id="KW-0560">Oxidoreductase</keyword>
<dbReference type="InterPro" id="IPR017972">
    <property type="entry name" value="Cyt_P450_CS"/>
</dbReference>
<proteinExistence type="inferred from homology"/>
<evidence type="ECO:0000256" key="4">
    <source>
        <dbReference type="RuleBase" id="RU000461"/>
    </source>
</evidence>
<comment type="caution">
    <text evidence="5">The sequence shown here is derived from an EMBL/GenBank/DDBJ whole genome shotgun (WGS) entry which is preliminary data.</text>
</comment>
<keyword evidence="2 4" id="KW-0479">Metal-binding</keyword>
<evidence type="ECO:0000313" key="5">
    <source>
        <dbReference type="EMBL" id="KAG5389570.1"/>
    </source>
</evidence>
<evidence type="ECO:0000313" key="6">
    <source>
        <dbReference type="Proteomes" id="UP000823674"/>
    </source>
</evidence>
<gene>
    <name evidence="5" type="primary">A08p021330.1_BraROA</name>
    <name evidence="5" type="ORF">IGI04_031111</name>
</gene>
<keyword evidence="6" id="KW-1185">Reference proteome</keyword>